<dbReference type="Gene3D" id="3.30.465.10">
    <property type="match status" value="1"/>
</dbReference>
<keyword evidence="3" id="KW-0274">FAD</keyword>
<dbReference type="GO" id="GO:0016491">
    <property type="term" value="F:oxidoreductase activity"/>
    <property type="evidence" value="ECO:0007669"/>
    <property type="project" value="UniProtKB-KW"/>
</dbReference>
<dbReference type="AlphaFoldDB" id="A0A2T2N8M3"/>
<keyword evidence="4" id="KW-0560">Oxidoreductase</keyword>
<dbReference type="PANTHER" id="PTHR42973:SF28">
    <property type="entry name" value="FAD-BINDING PCMH-TYPE DOMAIN-CONTAINING PROTEIN"/>
    <property type="match status" value="1"/>
</dbReference>
<accession>A0A2T2N8M3</accession>
<keyword evidence="8" id="KW-1185">Reference proteome</keyword>
<dbReference type="OrthoDB" id="2151789at2759"/>
<evidence type="ECO:0000256" key="2">
    <source>
        <dbReference type="ARBA" id="ARBA00022630"/>
    </source>
</evidence>
<protein>
    <submittedName>
        <fullName evidence="7">FAD-binding domain-containing protein</fullName>
    </submittedName>
</protein>
<dbReference type="PROSITE" id="PS51387">
    <property type="entry name" value="FAD_PCMH"/>
    <property type="match status" value="1"/>
</dbReference>
<evidence type="ECO:0000256" key="3">
    <source>
        <dbReference type="ARBA" id="ARBA00022827"/>
    </source>
</evidence>
<evidence type="ECO:0000256" key="5">
    <source>
        <dbReference type="SAM" id="SignalP"/>
    </source>
</evidence>
<dbReference type="InterPro" id="IPR036318">
    <property type="entry name" value="FAD-bd_PCMH-like_sf"/>
</dbReference>
<reference evidence="7 8" key="1">
    <citation type="journal article" date="2018" name="Front. Microbiol.">
        <title>Genome-Wide Analysis of Corynespora cassiicola Leaf Fall Disease Putative Effectors.</title>
        <authorList>
            <person name="Lopez D."/>
            <person name="Ribeiro S."/>
            <person name="Label P."/>
            <person name="Fumanal B."/>
            <person name="Venisse J.S."/>
            <person name="Kohler A."/>
            <person name="de Oliveira R.R."/>
            <person name="Labutti K."/>
            <person name="Lipzen A."/>
            <person name="Lail K."/>
            <person name="Bauer D."/>
            <person name="Ohm R.A."/>
            <person name="Barry K.W."/>
            <person name="Spatafora J."/>
            <person name="Grigoriev I.V."/>
            <person name="Martin F.M."/>
            <person name="Pujade-Renaud V."/>
        </authorList>
    </citation>
    <scope>NUCLEOTIDE SEQUENCE [LARGE SCALE GENOMIC DNA]</scope>
    <source>
        <strain evidence="7 8">Philippines</strain>
    </source>
</reference>
<gene>
    <name evidence="7" type="ORF">BS50DRAFT_680668</name>
</gene>
<evidence type="ECO:0000313" key="8">
    <source>
        <dbReference type="Proteomes" id="UP000240883"/>
    </source>
</evidence>
<dbReference type="EMBL" id="KZ678143">
    <property type="protein sequence ID" value="PSN61720.1"/>
    <property type="molecule type" value="Genomic_DNA"/>
</dbReference>
<comment type="similarity">
    <text evidence="1">Belongs to the oxygen-dependent FAD-linked oxidoreductase family.</text>
</comment>
<dbReference type="STRING" id="1448308.A0A2T2N8M3"/>
<dbReference type="InterPro" id="IPR050416">
    <property type="entry name" value="FAD-linked_Oxidoreductase"/>
</dbReference>
<dbReference type="InterPro" id="IPR016169">
    <property type="entry name" value="FAD-bd_PCMH_sub2"/>
</dbReference>
<feature type="domain" description="FAD-binding PCMH-type" evidence="6">
    <location>
        <begin position="58"/>
        <end position="229"/>
    </location>
</feature>
<keyword evidence="5" id="KW-0732">Signal</keyword>
<evidence type="ECO:0000256" key="4">
    <source>
        <dbReference type="ARBA" id="ARBA00023002"/>
    </source>
</evidence>
<dbReference type="Proteomes" id="UP000240883">
    <property type="component" value="Unassembled WGS sequence"/>
</dbReference>
<dbReference type="InterPro" id="IPR016166">
    <property type="entry name" value="FAD-bd_PCMH"/>
</dbReference>
<name>A0A2T2N8M3_CORCC</name>
<sequence>MRFSSSYLFGCALLGIAAAAENTTATCEALSAALPNDLFYPESDTYNASITAFPFLQLRLHPTCVFRPKSAEDVSKAVNILRDSGCTKFAVKGGGHNANVGWANIEDGVTIDMTSLNAVDVVDNNVARVGGGAIWQNVYDVVEQRNLSVLGGRIGVVGVPGFTTGGGVSFHSPERGWSCDSVVNFQIVLATGEIVNANKTSRPDLWAALKGGQSNFGIITRFDIQAFEAGPMWGGRIAYAPEADTALIQGFTDFKLDQYDPYAAGWVTNRYNATSKQYTPTSILWYTKADAAPGKLGHITNVGPKTFNGMTVGGAAAFARNASMVVKGAPMNTIWATTTFHISKTIVHDIHNLWKSLIPKVTETYAYANVASELTFQSLAPPPKKDAPNSLGFSSTSTPQKDLVFLQIIFYFKDAGASEGLNNALKDFVKLFEELAIKEGVHNDWIYTNFAAWFQKPLEAYGRQSYSQLKRVSRKYDPRGFYQKQLVGGFKL</sequence>
<evidence type="ECO:0000256" key="1">
    <source>
        <dbReference type="ARBA" id="ARBA00005466"/>
    </source>
</evidence>
<feature type="signal peptide" evidence="5">
    <location>
        <begin position="1"/>
        <end position="19"/>
    </location>
</feature>
<feature type="chain" id="PRO_5015573878" evidence="5">
    <location>
        <begin position="20"/>
        <end position="492"/>
    </location>
</feature>
<dbReference type="PANTHER" id="PTHR42973">
    <property type="entry name" value="BINDING OXIDOREDUCTASE, PUTATIVE (AFU_ORTHOLOGUE AFUA_1G17690)-RELATED"/>
    <property type="match status" value="1"/>
</dbReference>
<proteinExistence type="inferred from homology"/>
<organism evidence="7 8">
    <name type="scientific">Corynespora cassiicola Philippines</name>
    <dbReference type="NCBI Taxonomy" id="1448308"/>
    <lineage>
        <taxon>Eukaryota</taxon>
        <taxon>Fungi</taxon>
        <taxon>Dikarya</taxon>
        <taxon>Ascomycota</taxon>
        <taxon>Pezizomycotina</taxon>
        <taxon>Dothideomycetes</taxon>
        <taxon>Pleosporomycetidae</taxon>
        <taxon>Pleosporales</taxon>
        <taxon>Corynesporascaceae</taxon>
        <taxon>Corynespora</taxon>
    </lineage>
</organism>
<evidence type="ECO:0000259" key="6">
    <source>
        <dbReference type="PROSITE" id="PS51387"/>
    </source>
</evidence>
<dbReference type="Pfam" id="PF01565">
    <property type="entry name" value="FAD_binding_4"/>
    <property type="match status" value="1"/>
</dbReference>
<dbReference type="GO" id="GO:0071949">
    <property type="term" value="F:FAD binding"/>
    <property type="evidence" value="ECO:0007669"/>
    <property type="project" value="InterPro"/>
</dbReference>
<keyword evidence="2" id="KW-0285">Flavoprotein</keyword>
<evidence type="ECO:0000313" key="7">
    <source>
        <dbReference type="EMBL" id="PSN61720.1"/>
    </source>
</evidence>
<dbReference type="SUPFAM" id="SSF56176">
    <property type="entry name" value="FAD-binding/transporter-associated domain-like"/>
    <property type="match status" value="1"/>
</dbReference>
<dbReference type="InterPro" id="IPR006094">
    <property type="entry name" value="Oxid_FAD_bind_N"/>
</dbReference>